<evidence type="ECO:0000256" key="1">
    <source>
        <dbReference type="ARBA" id="ARBA00010229"/>
    </source>
</evidence>
<gene>
    <name evidence="7" type="primary">lca5</name>
</gene>
<keyword evidence="2 3" id="KW-0175">Coiled coil</keyword>
<dbReference type="Proteomes" id="UP000192220">
    <property type="component" value="Unplaced"/>
</dbReference>
<dbReference type="RefSeq" id="XP_013874335.1">
    <property type="nucleotide sequence ID" value="XM_014018881.1"/>
</dbReference>
<feature type="region of interest" description="Disordered" evidence="4">
    <location>
        <begin position="375"/>
        <end position="520"/>
    </location>
</feature>
<sequence>MDSEKAADPVEDNRDLSRLSHQTSKKDSRASSVHQKNLQDKSTSRDKNKSSAESRSNTRMRLSDPDRDQVSDEERRGSDGSFYSEDYENETPSQRSLSPLSRSRTPSPVPQRGLRAKQISRSSFHKTGGVGRRALSRPHRAGGLSLTHQHRRGPRSQSKESTPPKDLDLVTKRMLSARLLKINELRNSLSELQQRTDDLQKENRILKQLQARQEKALQRYDDTESEISQLLSRHSNELHVLRERLRRTQERERAAERRSKDGEEQLQRSRATVARLKKLVDQRELGARDELSRRLEEEKTRAQEAEWKNKELERSMELSINSYQRQLVAEKKKTLSAQEEIKSLREEVERLAVKLKEKERELDARNIYANRMMKTPVRKELDGSTKQKVLSRNSTKAVQTEDRASSLGFPSPPPAVSDASEYGEQAPNEYLSLKVEFDKVDNHAGPEKTPLEEQKKKEKDGEKKKEQEAEPKQFSRDLNVLKANRLSDIKDNLMTTSENGGEGDRKKTSSLFTQKEDDFSWGRGHVQEKVARWNQDSLANQQSMEETQRKKEKLLAKMREIDLQNQGAQDAIFAELSPAEPKKSTSAFSSPRPPEQRNCNSSVFNHNESEDAGIREAGRRRPGVESGAVTAGTGRRALRSQTSSDKLAFGGYAPSFGHSASQVSSVPQPLPKEDRSSALEDAGLFDLGGMETEKRVDSDKKASLLQQLFGAQAVLAAETASAVNKMEVLNNSAAPNGVRSRRDTLLSFSSGSSTPPASSVNTLRVAESKPAIRAIRSFDDEIEEFAL</sequence>
<dbReference type="GeneID" id="106524877"/>
<dbReference type="AlphaFoldDB" id="A0A2I4C2W7"/>
<dbReference type="PANTHER" id="PTHR16650:SF10">
    <property type="entry name" value="LEBERCILIN"/>
    <property type="match status" value="1"/>
</dbReference>
<feature type="compositionally biased region" description="Polar residues" evidence="4">
    <location>
        <begin position="386"/>
        <end position="398"/>
    </location>
</feature>
<evidence type="ECO:0000259" key="5">
    <source>
        <dbReference type="Pfam" id="PF15619"/>
    </source>
</evidence>
<feature type="coiled-coil region" evidence="3">
    <location>
        <begin position="544"/>
        <end position="571"/>
    </location>
</feature>
<comment type="similarity">
    <text evidence="1">Belongs to the LCA5 family.</text>
</comment>
<dbReference type="InParanoid" id="A0A2I4C2W7"/>
<dbReference type="InterPro" id="IPR028933">
    <property type="entry name" value="Lebercilin_dom"/>
</dbReference>
<dbReference type="STRING" id="52670.A0A2I4C2W7"/>
<name>A0A2I4C2W7_AUSLI</name>
<dbReference type="GO" id="GO:0042073">
    <property type="term" value="P:intraciliary transport"/>
    <property type="evidence" value="ECO:0007669"/>
    <property type="project" value="TreeGrafter"/>
</dbReference>
<feature type="compositionally biased region" description="Basic and acidic residues" evidence="4">
    <location>
        <begin position="435"/>
        <end position="475"/>
    </location>
</feature>
<dbReference type="KEGG" id="alim:106524877"/>
<protein>
    <submittedName>
        <fullName evidence="7">Lebercilin</fullName>
    </submittedName>
</protein>
<feature type="compositionally biased region" description="Basic and acidic residues" evidence="4">
    <location>
        <begin position="247"/>
        <end position="267"/>
    </location>
</feature>
<feature type="compositionally biased region" description="Low complexity" evidence="4">
    <location>
        <begin position="91"/>
        <end position="106"/>
    </location>
</feature>
<evidence type="ECO:0000313" key="6">
    <source>
        <dbReference type="Proteomes" id="UP000192220"/>
    </source>
</evidence>
<reference evidence="7" key="1">
    <citation type="submission" date="2025-08" db="UniProtKB">
        <authorList>
            <consortium name="RefSeq"/>
        </authorList>
    </citation>
    <scope>IDENTIFICATION</scope>
    <source>
        <strain evidence="7">Quisiro</strain>
        <tissue evidence="7">Liver</tissue>
    </source>
</reference>
<feature type="compositionally biased region" description="Basic and acidic residues" evidence="4">
    <location>
        <begin position="37"/>
        <end position="52"/>
    </location>
</feature>
<proteinExistence type="inferred from homology"/>
<dbReference type="InterPro" id="IPR026188">
    <property type="entry name" value="Lebercilin-like"/>
</dbReference>
<dbReference type="Pfam" id="PF15619">
    <property type="entry name" value="Lebercilin"/>
    <property type="match status" value="1"/>
</dbReference>
<feature type="region of interest" description="Disordered" evidence="4">
    <location>
        <begin position="576"/>
        <end position="644"/>
    </location>
</feature>
<evidence type="ECO:0000256" key="2">
    <source>
        <dbReference type="ARBA" id="ARBA00023054"/>
    </source>
</evidence>
<feature type="compositionally biased region" description="Polar residues" evidence="4">
    <location>
        <begin position="597"/>
        <end position="606"/>
    </location>
</feature>
<organism evidence="6 7">
    <name type="scientific">Austrofundulus limnaeus</name>
    <name type="common">Annual killifish</name>
    <dbReference type="NCBI Taxonomy" id="52670"/>
    <lineage>
        <taxon>Eukaryota</taxon>
        <taxon>Metazoa</taxon>
        <taxon>Chordata</taxon>
        <taxon>Craniata</taxon>
        <taxon>Vertebrata</taxon>
        <taxon>Euteleostomi</taxon>
        <taxon>Actinopterygii</taxon>
        <taxon>Neopterygii</taxon>
        <taxon>Teleostei</taxon>
        <taxon>Neoteleostei</taxon>
        <taxon>Acanthomorphata</taxon>
        <taxon>Ovalentaria</taxon>
        <taxon>Atherinomorphae</taxon>
        <taxon>Cyprinodontiformes</taxon>
        <taxon>Rivulidae</taxon>
        <taxon>Austrofundulus</taxon>
    </lineage>
</organism>
<dbReference type="GO" id="GO:0005930">
    <property type="term" value="C:axoneme"/>
    <property type="evidence" value="ECO:0007669"/>
    <property type="project" value="TreeGrafter"/>
</dbReference>
<dbReference type="OrthoDB" id="2123794at2759"/>
<evidence type="ECO:0000313" key="7">
    <source>
        <dbReference type="RefSeq" id="XP_013874335.1"/>
    </source>
</evidence>
<feature type="compositionally biased region" description="Basic and acidic residues" evidence="4">
    <location>
        <begin position="607"/>
        <end position="623"/>
    </location>
</feature>
<feature type="domain" description="Lebercilin" evidence="5">
    <location>
        <begin position="170"/>
        <end position="362"/>
    </location>
</feature>
<dbReference type="CTD" id="167691"/>
<evidence type="ECO:0000256" key="4">
    <source>
        <dbReference type="SAM" id="MobiDB-lite"/>
    </source>
</evidence>
<feature type="compositionally biased region" description="Basic and acidic residues" evidence="4">
    <location>
        <begin position="61"/>
        <end position="78"/>
    </location>
</feature>
<keyword evidence="6" id="KW-1185">Reference proteome</keyword>
<feature type="region of interest" description="Disordered" evidence="4">
    <location>
        <begin position="247"/>
        <end position="268"/>
    </location>
</feature>
<feature type="compositionally biased region" description="Basic and acidic residues" evidence="4">
    <location>
        <begin position="1"/>
        <end position="29"/>
    </location>
</feature>
<dbReference type="PANTHER" id="PTHR16650">
    <property type="entry name" value="C21ORF13-RELATED"/>
    <property type="match status" value="1"/>
</dbReference>
<accession>A0A2I4C2W7</accession>
<evidence type="ECO:0000256" key="3">
    <source>
        <dbReference type="SAM" id="Coils"/>
    </source>
</evidence>
<feature type="region of interest" description="Disordered" evidence="4">
    <location>
        <begin position="1"/>
        <end position="168"/>
    </location>
</feature>